<dbReference type="OrthoDB" id="2816594at2759"/>
<keyword evidence="2" id="KW-1185">Reference proteome</keyword>
<dbReference type="AlphaFoldDB" id="B0D580"/>
<dbReference type="EMBL" id="DS547097">
    <property type="protein sequence ID" value="EDR10231.1"/>
    <property type="molecule type" value="Genomic_DNA"/>
</dbReference>
<dbReference type="HOGENOM" id="CLU_180191_3_0_1"/>
<proteinExistence type="predicted"/>
<accession>B0D580</accession>
<dbReference type="InParanoid" id="B0D580"/>
<sequence length="72" mass="8256">MCFRKVQCTRYACGHDTPNAESLVDCRSTRCRYSKEHPVGCKTCSTSCKQWLRPAQTVVSFLSPLNCIHCRR</sequence>
<protein>
    <submittedName>
        <fullName evidence="1">Predicted protein</fullName>
    </submittedName>
</protein>
<name>B0D580_LACBS</name>
<dbReference type="RefSeq" id="XP_001878681.1">
    <property type="nucleotide sequence ID" value="XM_001878646.1"/>
</dbReference>
<organism evidence="2">
    <name type="scientific">Laccaria bicolor (strain S238N-H82 / ATCC MYA-4686)</name>
    <name type="common">Bicoloured deceiver</name>
    <name type="synonym">Laccaria laccata var. bicolor</name>
    <dbReference type="NCBI Taxonomy" id="486041"/>
    <lineage>
        <taxon>Eukaryota</taxon>
        <taxon>Fungi</taxon>
        <taxon>Dikarya</taxon>
        <taxon>Basidiomycota</taxon>
        <taxon>Agaricomycotina</taxon>
        <taxon>Agaricomycetes</taxon>
        <taxon>Agaricomycetidae</taxon>
        <taxon>Agaricales</taxon>
        <taxon>Agaricineae</taxon>
        <taxon>Hydnangiaceae</taxon>
        <taxon>Laccaria</taxon>
    </lineage>
</organism>
<reference evidence="1 2" key="1">
    <citation type="journal article" date="2008" name="Nature">
        <title>The genome of Laccaria bicolor provides insights into mycorrhizal symbiosis.</title>
        <authorList>
            <person name="Martin F."/>
            <person name="Aerts A."/>
            <person name="Ahren D."/>
            <person name="Brun A."/>
            <person name="Danchin E.G.J."/>
            <person name="Duchaussoy F."/>
            <person name="Gibon J."/>
            <person name="Kohler A."/>
            <person name="Lindquist E."/>
            <person name="Pereda V."/>
            <person name="Salamov A."/>
            <person name="Shapiro H.J."/>
            <person name="Wuyts J."/>
            <person name="Blaudez D."/>
            <person name="Buee M."/>
            <person name="Brokstein P."/>
            <person name="Canbaeck B."/>
            <person name="Cohen D."/>
            <person name="Courty P.E."/>
            <person name="Coutinho P.M."/>
            <person name="Delaruelle C."/>
            <person name="Detter J.C."/>
            <person name="Deveau A."/>
            <person name="DiFazio S."/>
            <person name="Duplessis S."/>
            <person name="Fraissinet-Tachet L."/>
            <person name="Lucic E."/>
            <person name="Frey-Klett P."/>
            <person name="Fourrey C."/>
            <person name="Feussner I."/>
            <person name="Gay G."/>
            <person name="Grimwood J."/>
            <person name="Hoegger P.J."/>
            <person name="Jain P."/>
            <person name="Kilaru S."/>
            <person name="Labbe J."/>
            <person name="Lin Y.C."/>
            <person name="Legue V."/>
            <person name="Le Tacon F."/>
            <person name="Marmeisse R."/>
            <person name="Melayah D."/>
            <person name="Montanini B."/>
            <person name="Muratet M."/>
            <person name="Nehls U."/>
            <person name="Niculita-Hirzel H."/>
            <person name="Oudot-Le Secq M.P."/>
            <person name="Peter M."/>
            <person name="Quesneville H."/>
            <person name="Rajashekar B."/>
            <person name="Reich M."/>
            <person name="Rouhier N."/>
            <person name="Schmutz J."/>
            <person name="Yin T."/>
            <person name="Chalot M."/>
            <person name="Henrissat B."/>
            <person name="Kuees U."/>
            <person name="Lucas S."/>
            <person name="Van de Peer Y."/>
            <person name="Podila G.K."/>
            <person name="Polle A."/>
            <person name="Pukkila P.J."/>
            <person name="Richardson P.M."/>
            <person name="Rouze P."/>
            <person name="Sanders I.R."/>
            <person name="Stajich J.E."/>
            <person name="Tunlid A."/>
            <person name="Tuskan G."/>
            <person name="Grigoriev I.V."/>
        </authorList>
    </citation>
    <scope>NUCLEOTIDE SEQUENCE [LARGE SCALE GENOMIC DNA]</scope>
    <source>
        <strain evidence="2">S238N-H82 / ATCC MYA-4686</strain>
    </source>
</reference>
<dbReference type="GeneID" id="6074636"/>
<evidence type="ECO:0000313" key="2">
    <source>
        <dbReference type="Proteomes" id="UP000001194"/>
    </source>
</evidence>
<evidence type="ECO:0000313" key="1">
    <source>
        <dbReference type="EMBL" id="EDR10231.1"/>
    </source>
</evidence>
<dbReference type="Proteomes" id="UP000001194">
    <property type="component" value="Unassembled WGS sequence"/>
</dbReference>
<dbReference type="KEGG" id="lbc:LACBIDRAFT_316896"/>
<gene>
    <name evidence="1" type="ORF">LACBIDRAFT_316896</name>
</gene>